<reference evidence="6 7" key="1">
    <citation type="submission" date="2018-06" db="EMBL/GenBank/DDBJ databases">
        <title>The draft genome sequence of Crocinitomix sp. SM1701.</title>
        <authorList>
            <person name="Zhang X."/>
        </authorList>
    </citation>
    <scope>NUCLEOTIDE SEQUENCE [LARGE SCALE GENOMIC DNA]</scope>
    <source>
        <strain evidence="6 7">SM1701</strain>
    </source>
</reference>
<keyword evidence="7" id="KW-1185">Reference proteome</keyword>
<evidence type="ECO:0000256" key="1">
    <source>
        <dbReference type="ARBA" id="ARBA00006601"/>
    </source>
</evidence>
<organism evidence="6 7">
    <name type="scientific">Putridiphycobacter roseus</name>
    <dbReference type="NCBI Taxonomy" id="2219161"/>
    <lineage>
        <taxon>Bacteria</taxon>
        <taxon>Pseudomonadati</taxon>
        <taxon>Bacteroidota</taxon>
        <taxon>Flavobacteriia</taxon>
        <taxon>Flavobacteriales</taxon>
        <taxon>Crocinitomicaceae</taxon>
        <taxon>Putridiphycobacter</taxon>
    </lineage>
</organism>
<dbReference type="GO" id="GO:0016628">
    <property type="term" value="F:oxidoreductase activity, acting on the CH-CH group of donors, NAD or NADP as acceptor"/>
    <property type="evidence" value="ECO:0007669"/>
    <property type="project" value="InterPro"/>
</dbReference>
<dbReference type="InterPro" id="IPR028359">
    <property type="entry name" value="UDP_ManNAc/GlcNAc_DH"/>
</dbReference>
<evidence type="ECO:0000256" key="3">
    <source>
        <dbReference type="ARBA" id="ARBA00023027"/>
    </source>
</evidence>
<dbReference type="OrthoDB" id="9803238at2"/>
<evidence type="ECO:0000256" key="2">
    <source>
        <dbReference type="ARBA" id="ARBA00023002"/>
    </source>
</evidence>
<dbReference type="GO" id="GO:0051287">
    <property type="term" value="F:NAD binding"/>
    <property type="evidence" value="ECO:0007669"/>
    <property type="project" value="InterPro"/>
</dbReference>
<dbReference type="Pfam" id="PF00984">
    <property type="entry name" value="UDPG_MGDP_dh"/>
    <property type="match status" value="1"/>
</dbReference>
<dbReference type="Pfam" id="PF03721">
    <property type="entry name" value="UDPG_MGDP_dh_N"/>
    <property type="match status" value="1"/>
</dbReference>
<evidence type="ECO:0000256" key="4">
    <source>
        <dbReference type="PIRNR" id="PIRNR000124"/>
    </source>
</evidence>
<evidence type="ECO:0000313" key="7">
    <source>
        <dbReference type="Proteomes" id="UP000249248"/>
    </source>
</evidence>
<dbReference type="NCBIfam" id="TIGR03026">
    <property type="entry name" value="NDP-sugDHase"/>
    <property type="match status" value="1"/>
</dbReference>
<dbReference type="SUPFAM" id="SSF51735">
    <property type="entry name" value="NAD(P)-binding Rossmann-fold domains"/>
    <property type="match status" value="1"/>
</dbReference>
<dbReference type="InterPro" id="IPR001732">
    <property type="entry name" value="UDP-Glc/GDP-Man_DH_N"/>
</dbReference>
<dbReference type="AlphaFoldDB" id="A0A2W1N5S8"/>
<dbReference type="SUPFAM" id="SSF52413">
    <property type="entry name" value="UDP-glucose/GDP-mannose dehydrogenase C-terminal domain"/>
    <property type="match status" value="1"/>
</dbReference>
<dbReference type="InterPro" id="IPR014027">
    <property type="entry name" value="UDP-Glc/GDP-Man_DH_C"/>
</dbReference>
<keyword evidence="2" id="KW-0560">Oxidoreductase</keyword>
<dbReference type="InterPro" id="IPR017476">
    <property type="entry name" value="UDP-Glc/GDP-Man"/>
</dbReference>
<keyword evidence="3" id="KW-0520">NAD</keyword>
<dbReference type="Proteomes" id="UP000249248">
    <property type="component" value="Unassembled WGS sequence"/>
</dbReference>
<evidence type="ECO:0000259" key="5">
    <source>
        <dbReference type="SMART" id="SM00984"/>
    </source>
</evidence>
<dbReference type="PIRSF" id="PIRSF000124">
    <property type="entry name" value="UDPglc_GDPman_dh"/>
    <property type="match status" value="1"/>
</dbReference>
<evidence type="ECO:0000313" key="6">
    <source>
        <dbReference type="EMBL" id="PZE18970.1"/>
    </source>
</evidence>
<dbReference type="EMBL" id="QKSB01000001">
    <property type="protein sequence ID" value="PZE18970.1"/>
    <property type="molecule type" value="Genomic_DNA"/>
</dbReference>
<dbReference type="InterPro" id="IPR008927">
    <property type="entry name" value="6-PGluconate_DH-like_C_sf"/>
</dbReference>
<accession>A0A2W1N5S8</accession>
<sequence length="430" mass="48022">MYDRLVAKETTLAVIGLGYVGLPIALEFAKKIKVIGFDINEKRVDLMKQKIDPSDELVESDFNNTDIEFTANLEDLKKATFFIVAVPTPIDESRLPDLRPLLGASKTVGLALKKGDYVVFESTVYPGCTEEDCIPVLEEVSGLKWKEDFNVGYSPERINPGDKVHTLASIVKVAAGDTPESADIIAKTYELVVTAGVHRAATIKVAEAAKIIENTQRDVNIALVNELSIIFNKLKINTYDVLEAAGTKWNFLNFRPGLVGGHCIGVDPYYLTHKAKQVGYHAKIINSGRYVNDSMGFYVGKQTVKMMIKQGKNPMESKVLLMGATFKEDVSDIRNSKIVDVIRELESFSCTVDVIDPHADSEDLFLEYGFNLQKEVTNDYDAIIVAVNHKEYSNYTEDEFKKLMKDGKGVFVDLKGIYKNKIEDLTYWSL</sequence>
<dbReference type="InterPro" id="IPR036220">
    <property type="entry name" value="UDP-Glc/GDP-Man_DH_C_sf"/>
</dbReference>
<gene>
    <name evidence="6" type="ORF">DNU06_01525</name>
</gene>
<comment type="caution">
    <text evidence="6">The sequence shown here is derived from an EMBL/GenBank/DDBJ whole genome shotgun (WGS) entry which is preliminary data.</text>
</comment>
<dbReference type="PANTHER" id="PTHR43491">
    <property type="entry name" value="UDP-N-ACETYL-D-MANNOSAMINE DEHYDROGENASE"/>
    <property type="match status" value="1"/>
</dbReference>
<dbReference type="GO" id="GO:0016616">
    <property type="term" value="F:oxidoreductase activity, acting on the CH-OH group of donors, NAD or NADP as acceptor"/>
    <property type="evidence" value="ECO:0007669"/>
    <property type="project" value="InterPro"/>
</dbReference>
<dbReference type="PIRSF" id="PIRSF500136">
    <property type="entry name" value="UDP_ManNAc_DH"/>
    <property type="match status" value="1"/>
</dbReference>
<dbReference type="GO" id="GO:0000271">
    <property type="term" value="P:polysaccharide biosynthetic process"/>
    <property type="evidence" value="ECO:0007669"/>
    <property type="project" value="InterPro"/>
</dbReference>
<dbReference type="SMART" id="SM00984">
    <property type="entry name" value="UDPG_MGDP_dh_C"/>
    <property type="match status" value="1"/>
</dbReference>
<protein>
    <submittedName>
        <fullName evidence="6">Nucleotide sugar dehydrogenase</fullName>
    </submittedName>
</protein>
<proteinExistence type="inferred from homology"/>
<comment type="similarity">
    <text evidence="1 4">Belongs to the UDP-glucose/GDP-mannose dehydrogenase family.</text>
</comment>
<dbReference type="InterPro" id="IPR036291">
    <property type="entry name" value="NAD(P)-bd_dom_sf"/>
</dbReference>
<dbReference type="SUPFAM" id="SSF48179">
    <property type="entry name" value="6-phosphogluconate dehydrogenase C-terminal domain-like"/>
    <property type="match status" value="1"/>
</dbReference>
<dbReference type="Pfam" id="PF03720">
    <property type="entry name" value="UDPG_MGDP_dh_C"/>
    <property type="match status" value="1"/>
</dbReference>
<dbReference type="PANTHER" id="PTHR43491:SF2">
    <property type="entry name" value="UDP-N-ACETYL-D-MANNOSAMINE DEHYDROGENASE"/>
    <property type="match status" value="1"/>
</dbReference>
<dbReference type="Gene3D" id="3.40.50.720">
    <property type="entry name" value="NAD(P)-binding Rossmann-like Domain"/>
    <property type="match status" value="2"/>
</dbReference>
<dbReference type="InterPro" id="IPR014026">
    <property type="entry name" value="UDP-Glc/GDP-Man_DH_dimer"/>
</dbReference>
<name>A0A2W1N5S8_9FLAO</name>
<feature type="domain" description="UDP-glucose/GDP-mannose dehydrogenase C-terminal" evidence="5">
    <location>
        <begin position="320"/>
        <end position="420"/>
    </location>
</feature>